<protein>
    <submittedName>
        <fullName evidence="1">Uncharacterized protein</fullName>
    </submittedName>
</protein>
<reference evidence="1" key="1">
    <citation type="submission" date="2023-11" db="EMBL/GenBank/DDBJ databases">
        <authorList>
            <person name="Poullet M."/>
        </authorList>
    </citation>
    <scope>NUCLEOTIDE SEQUENCE</scope>
    <source>
        <strain evidence="1">E1834</strain>
    </source>
</reference>
<accession>A0ACB0ZAQ8</accession>
<name>A0ACB0ZAQ8_MELEN</name>
<evidence type="ECO:0000313" key="2">
    <source>
        <dbReference type="Proteomes" id="UP001497535"/>
    </source>
</evidence>
<keyword evidence="2" id="KW-1185">Reference proteome</keyword>
<comment type="caution">
    <text evidence="1">The sequence shown here is derived from an EMBL/GenBank/DDBJ whole genome shotgun (WGS) entry which is preliminary data.</text>
</comment>
<organism evidence="1 2">
    <name type="scientific">Meloidogyne enterolobii</name>
    <name type="common">Root-knot nematode worm</name>
    <name type="synonym">Meloidogyne mayaguensis</name>
    <dbReference type="NCBI Taxonomy" id="390850"/>
    <lineage>
        <taxon>Eukaryota</taxon>
        <taxon>Metazoa</taxon>
        <taxon>Ecdysozoa</taxon>
        <taxon>Nematoda</taxon>
        <taxon>Chromadorea</taxon>
        <taxon>Rhabditida</taxon>
        <taxon>Tylenchina</taxon>
        <taxon>Tylenchomorpha</taxon>
        <taxon>Tylenchoidea</taxon>
        <taxon>Meloidogynidae</taxon>
        <taxon>Meloidogyninae</taxon>
        <taxon>Meloidogyne</taxon>
    </lineage>
</organism>
<gene>
    <name evidence="1" type="ORF">MENTE1834_LOCUS22979</name>
</gene>
<evidence type="ECO:0000313" key="1">
    <source>
        <dbReference type="EMBL" id="CAK5076127.1"/>
    </source>
</evidence>
<dbReference type="Proteomes" id="UP001497535">
    <property type="component" value="Unassembled WGS sequence"/>
</dbReference>
<sequence>MTKTLNDQNFLRRSCLDPIFGHIAPNHQRLSLSLNQGPIAWFDTYLFQNIFRKIYISPDPPFICHYLFHS</sequence>
<proteinExistence type="predicted"/>
<dbReference type="EMBL" id="CAVMJV010000029">
    <property type="protein sequence ID" value="CAK5076127.1"/>
    <property type="molecule type" value="Genomic_DNA"/>
</dbReference>